<organism evidence="2 3">
    <name type="scientific">Clavispora lusitaniae</name>
    <name type="common">Candida lusitaniae</name>
    <dbReference type="NCBI Taxonomy" id="36911"/>
    <lineage>
        <taxon>Eukaryota</taxon>
        <taxon>Fungi</taxon>
        <taxon>Dikarya</taxon>
        <taxon>Ascomycota</taxon>
        <taxon>Saccharomycotina</taxon>
        <taxon>Pichiomycetes</taxon>
        <taxon>Metschnikowiaceae</taxon>
        <taxon>Clavispora</taxon>
    </lineage>
</organism>
<accession>A0AA91Q265</accession>
<dbReference type="KEGG" id="clus:A9F13_03g01265"/>
<comment type="caution">
    <text evidence="2">The sequence shown here is derived from an EMBL/GenBank/DDBJ whole genome shotgun (WGS) entry which is preliminary data.</text>
</comment>
<dbReference type="GO" id="GO:0005739">
    <property type="term" value="C:mitochondrion"/>
    <property type="evidence" value="ECO:0007669"/>
    <property type="project" value="TreeGrafter"/>
</dbReference>
<dbReference type="PANTHER" id="PTHR28002">
    <property type="entry name" value="MIOREX COMPLEX COMPONENT 11"/>
    <property type="match status" value="1"/>
</dbReference>
<evidence type="ECO:0000313" key="2">
    <source>
        <dbReference type="EMBL" id="OVF09996.1"/>
    </source>
</evidence>
<sequence>MLLFRPIGVLRPRGLISFHSNRTFHVSPLSLLFKGGNPANRKVGGETEPLPKPEIKPVAPISPKQSDAALEETYRKHPILKRVPRFLRPYTTQFIGAPVSHVTAFLILHEFTAIVPLVGLWYVFHQHHDLFMSASMDLPAWAIEKGTKVIDSAMANWDYGNYSLNDKVKFIMEGAYAYVIVKALFPIRLVFSLVGMPWFAKWFVLPFTKMFSRKAKPKTSTPVQTVKKVEKPRL</sequence>
<keyword evidence="1" id="KW-1133">Transmembrane helix</keyword>
<proteinExistence type="predicted"/>
<dbReference type="EMBL" id="LYUB02000003">
    <property type="protein sequence ID" value="OVF09996.1"/>
    <property type="molecule type" value="Genomic_DNA"/>
</dbReference>
<name>A0AA91Q265_CLALS</name>
<keyword evidence="1" id="KW-0812">Transmembrane</keyword>
<protein>
    <submittedName>
        <fullName evidence="2">MIOREX complex component</fullName>
    </submittedName>
</protein>
<feature type="transmembrane region" description="Helical" evidence="1">
    <location>
        <begin position="175"/>
        <end position="204"/>
    </location>
</feature>
<reference evidence="2 3" key="1">
    <citation type="submission" date="2017-04" db="EMBL/GenBank/DDBJ databases">
        <title>Draft genome of the yeast Clavispora lusitaniae type strain CBS 6936.</title>
        <authorList>
            <person name="Durrens P."/>
            <person name="Klopp C."/>
            <person name="Biteau N."/>
            <person name="Fitton-Ouhabi V."/>
            <person name="Dementhon K."/>
            <person name="Accoceberry I."/>
            <person name="Sherman D.J."/>
            <person name="Noel T."/>
        </authorList>
    </citation>
    <scope>NUCLEOTIDE SEQUENCE [LARGE SCALE GENOMIC DNA]</scope>
    <source>
        <strain evidence="2 3">CBS 6936</strain>
    </source>
</reference>
<dbReference type="Proteomes" id="UP000195602">
    <property type="component" value="Unassembled WGS sequence"/>
</dbReference>
<keyword evidence="1" id="KW-0472">Membrane</keyword>
<dbReference type="Pfam" id="PF10306">
    <property type="entry name" value="FLILHELTA"/>
    <property type="match status" value="1"/>
</dbReference>
<evidence type="ECO:0000313" key="3">
    <source>
        <dbReference type="Proteomes" id="UP000195602"/>
    </source>
</evidence>
<gene>
    <name evidence="2" type="ORF">A9F13_03g01265</name>
</gene>
<dbReference type="InterPro" id="IPR018811">
    <property type="entry name" value="MRX11"/>
</dbReference>
<dbReference type="AlphaFoldDB" id="A0AA91Q265"/>
<evidence type="ECO:0000256" key="1">
    <source>
        <dbReference type="SAM" id="Phobius"/>
    </source>
</evidence>
<dbReference type="PANTHER" id="PTHR28002:SF1">
    <property type="entry name" value="MIOREX COMPLEX COMPONENT 11"/>
    <property type="match status" value="1"/>
</dbReference>
<feature type="transmembrane region" description="Helical" evidence="1">
    <location>
        <begin position="102"/>
        <end position="124"/>
    </location>
</feature>